<keyword evidence="8 11" id="KW-0460">Magnesium</keyword>
<organism evidence="16 17">
    <name type="scientific">Weissella confusa</name>
    <name type="common">Lactobacillus confusus</name>
    <dbReference type="NCBI Taxonomy" id="1583"/>
    <lineage>
        <taxon>Bacteria</taxon>
        <taxon>Bacillati</taxon>
        <taxon>Bacillota</taxon>
        <taxon>Bacilli</taxon>
        <taxon>Lactobacillales</taxon>
        <taxon>Lactobacillaceae</taxon>
        <taxon>Weissella</taxon>
    </lineage>
</organism>
<keyword evidence="6 11" id="KW-0418">Kinase</keyword>
<evidence type="ECO:0000259" key="14">
    <source>
        <dbReference type="Pfam" id="PF08544"/>
    </source>
</evidence>
<dbReference type="EMBL" id="JACSZT010000020">
    <property type="protein sequence ID" value="MBC6499656.1"/>
    <property type="molecule type" value="Genomic_DNA"/>
</dbReference>
<dbReference type="PRINTS" id="PR00959">
    <property type="entry name" value="MEVGALKINASE"/>
</dbReference>
<comment type="similarity">
    <text evidence="1 11">Belongs to the GHMP kinase family. GalK subfamily.</text>
</comment>
<evidence type="ECO:0000256" key="7">
    <source>
        <dbReference type="ARBA" id="ARBA00022840"/>
    </source>
</evidence>
<dbReference type="GO" id="GO:0005829">
    <property type="term" value="C:cytosol"/>
    <property type="evidence" value="ECO:0007669"/>
    <property type="project" value="TreeGrafter"/>
</dbReference>
<evidence type="ECO:0000256" key="10">
    <source>
        <dbReference type="ARBA" id="ARBA00023277"/>
    </source>
</evidence>
<keyword evidence="3 11" id="KW-0808">Transferase</keyword>
<dbReference type="FunFam" id="3.30.70.890:FF:000001">
    <property type="entry name" value="Galactokinase"/>
    <property type="match status" value="1"/>
</dbReference>
<dbReference type="GO" id="GO:0000287">
    <property type="term" value="F:magnesium ion binding"/>
    <property type="evidence" value="ECO:0007669"/>
    <property type="project" value="UniProtKB-UniRule"/>
</dbReference>
<feature type="binding site" evidence="11">
    <location>
        <position position="70"/>
    </location>
    <ligand>
        <name>ATP</name>
        <dbReference type="ChEBI" id="CHEBI:30616"/>
    </ligand>
</feature>
<feature type="domain" description="GHMP kinase N-terminal" evidence="13">
    <location>
        <begin position="97"/>
        <end position="184"/>
    </location>
</feature>
<evidence type="ECO:0000256" key="1">
    <source>
        <dbReference type="ARBA" id="ARBA00006566"/>
    </source>
</evidence>
<dbReference type="Gene3D" id="3.30.70.890">
    <property type="entry name" value="GHMP kinase, C-terminal domain"/>
    <property type="match status" value="1"/>
</dbReference>
<reference evidence="16" key="1">
    <citation type="submission" date="2020-08" db="EMBL/GenBank/DDBJ databases">
        <title>Complete genome sequence of Weissella confusa strain FS54 provides insights into metabolic potential.</title>
        <authorList>
            <person name="Fhoula I."/>
            <person name="Najjari A."/>
            <person name="Lekired A."/>
            <person name="Bessrour-Aouam N."/>
            <person name="Jaballah S."/>
            <person name="Klibi N."/>
            <person name="Ouzari H.-I."/>
        </authorList>
    </citation>
    <scope>NUCLEOTIDE SEQUENCE</scope>
    <source>
        <strain evidence="16">FS54</strain>
    </source>
</reference>
<dbReference type="HAMAP" id="MF_00246">
    <property type="entry name" value="Galactokinase"/>
    <property type="match status" value="1"/>
</dbReference>
<dbReference type="Gene3D" id="3.30.230.10">
    <property type="match status" value="1"/>
</dbReference>
<dbReference type="Pfam" id="PF08544">
    <property type="entry name" value="GHMP_kinases_C"/>
    <property type="match status" value="1"/>
</dbReference>
<dbReference type="PANTHER" id="PTHR10457">
    <property type="entry name" value="MEVALONATE KINASE/GALACTOKINASE"/>
    <property type="match status" value="1"/>
</dbReference>
<evidence type="ECO:0000256" key="2">
    <source>
        <dbReference type="ARBA" id="ARBA00022490"/>
    </source>
</evidence>
<feature type="domain" description="GHMP kinase C-terminal" evidence="14">
    <location>
        <begin position="290"/>
        <end position="370"/>
    </location>
</feature>
<feature type="active site" description="Proton acceptor" evidence="11">
    <location>
        <position position="177"/>
    </location>
</feature>
<evidence type="ECO:0000259" key="13">
    <source>
        <dbReference type="Pfam" id="PF00288"/>
    </source>
</evidence>
<dbReference type="InterPro" id="IPR014721">
    <property type="entry name" value="Ribsml_uS5_D2-typ_fold_subgr"/>
</dbReference>
<evidence type="ECO:0000256" key="9">
    <source>
        <dbReference type="ARBA" id="ARBA00023144"/>
    </source>
</evidence>
<dbReference type="AlphaFoldDB" id="A0A413FRN1"/>
<dbReference type="PRINTS" id="PR00473">
    <property type="entry name" value="GALCTOKINASE"/>
</dbReference>
<dbReference type="PROSITE" id="PS00627">
    <property type="entry name" value="GHMP_KINASES_ATP"/>
    <property type="match status" value="1"/>
</dbReference>
<evidence type="ECO:0000256" key="12">
    <source>
        <dbReference type="NCBIfam" id="TIGR00131"/>
    </source>
</evidence>
<evidence type="ECO:0000259" key="15">
    <source>
        <dbReference type="Pfam" id="PF10509"/>
    </source>
</evidence>
<evidence type="ECO:0000256" key="5">
    <source>
        <dbReference type="ARBA" id="ARBA00022741"/>
    </source>
</evidence>
<evidence type="ECO:0000256" key="6">
    <source>
        <dbReference type="ARBA" id="ARBA00022777"/>
    </source>
</evidence>
<dbReference type="SUPFAM" id="SSF55060">
    <property type="entry name" value="GHMP Kinase, C-terminal domain"/>
    <property type="match status" value="1"/>
</dbReference>
<dbReference type="InterPro" id="IPR020568">
    <property type="entry name" value="Ribosomal_Su5_D2-typ_SF"/>
</dbReference>
<comment type="subcellular location">
    <subcellularLocation>
        <location evidence="11">Cytoplasm</location>
    </subcellularLocation>
</comment>
<dbReference type="InterPro" id="IPR013750">
    <property type="entry name" value="GHMP_kinase_C_dom"/>
</dbReference>
<protein>
    <recommendedName>
        <fullName evidence="11 12">Galactokinase</fullName>
        <ecNumber evidence="11 12">2.7.1.6</ecNumber>
    </recommendedName>
    <alternativeName>
        <fullName evidence="11">Galactose kinase</fullName>
    </alternativeName>
</protein>
<dbReference type="InterPro" id="IPR000705">
    <property type="entry name" value="Galactokinase"/>
</dbReference>
<dbReference type="FunFam" id="3.30.230.10:FF:000017">
    <property type="entry name" value="Galactokinase"/>
    <property type="match status" value="1"/>
</dbReference>
<keyword evidence="2 11" id="KW-0963">Cytoplasm</keyword>
<comment type="catalytic activity">
    <reaction evidence="11">
        <text>alpha-D-galactose + ATP = alpha-D-galactose 1-phosphate + ADP + H(+)</text>
        <dbReference type="Rhea" id="RHEA:13553"/>
        <dbReference type="ChEBI" id="CHEBI:15378"/>
        <dbReference type="ChEBI" id="CHEBI:28061"/>
        <dbReference type="ChEBI" id="CHEBI:30616"/>
        <dbReference type="ChEBI" id="CHEBI:58336"/>
        <dbReference type="ChEBI" id="CHEBI:456216"/>
        <dbReference type="EC" id="2.7.1.6"/>
    </reaction>
</comment>
<comment type="caution">
    <text evidence="16">The sequence shown here is derived from an EMBL/GenBank/DDBJ whole genome shotgun (WGS) entry which is preliminary data.</text>
</comment>
<keyword evidence="4 11" id="KW-0479">Metal-binding</keyword>
<dbReference type="InterPro" id="IPR006204">
    <property type="entry name" value="GHMP_kinase_N_dom"/>
</dbReference>
<comment type="function">
    <text evidence="11">Catalyzes the transfer of the gamma-phosphate of ATP to D-galactose to form alpha-D-galactose-1-phosphate (Gal-1-P).</text>
</comment>
<dbReference type="RefSeq" id="WP_003607608.1">
    <property type="nucleotide sequence ID" value="NZ_ALXH01000148.1"/>
</dbReference>
<sequence length="393" mass="43104">MVYELNHELAQSFEKRFGYEPAKLYFSPGRVNLIGEHTDYNGGHVFPAAISVGTYGAIAPRDDQEIRTYSANFPEAGIQLIALDDIALRQYDTWIKYLRGVITEMAKFGYPVTKGFDLAIVGDMPTASGLSSSASLEMLLINMLADLMGYEIDKLTIVKMGQAVENDYLGLKTGIMDQFAVAFGEDEQAIFLDTNTLEYEMVPAEFGEYRLLVMTTNKKRELVDSKYNERRAETEAALALLQESVDIQTLGDLTTDQFLAASASLTADNEVIMRRARHAVTENQRTVEAKAALQDHDLETFGQLLTASHNSLRDDYEVTGVELDTLVDAALAQTGVLGARMTGAGFGGSAIALVEEARVPEITAAVGEVYTNKIGYQPSFFVAEIVAGTHEIK</sequence>
<feature type="binding site" evidence="11">
    <location>
        <position position="227"/>
    </location>
    <ligand>
        <name>substrate</name>
    </ligand>
</feature>
<feature type="binding site" evidence="11">
    <location>
        <position position="133"/>
    </location>
    <ligand>
        <name>Mg(2+)</name>
        <dbReference type="ChEBI" id="CHEBI:18420"/>
    </ligand>
</feature>
<dbReference type="InterPro" id="IPR036554">
    <property type="entry name" value="GHMP_kinase_C_sf"/>
</dbReference>
<dbReference type="InterPro" id="IPR006203">
    <property type="entry name" value="GHMP_knse_ATP-bd_CS"/>
</dbReference>
<feature type="site" description="Transition state stabilizer" evidence="11">
    <location>
        <position position="30"/>
    </location>
</feature>
<dbReference type="GO" id="GO:0005524">
    <property type="term" value="F:ATP binding"/>
    <property type="evidence" value="ECO:0007669"/>
    <property type="project" value="UniProtKB-UniRule"/>
</dbReference>
<evidence type="ECO:0000256" key="11">
    <source>
        <dbReference type="HAMAP-Rule" id="MF_00246"/>
    </source>
</evidence>
<dbReference type="Pfam" id="PF10509">
    <property type="entry name" value="GalKase_gal_bdg"/>
    <property type="match status" value="1"/>
</dbReference>
<dbReference type="InterPro" id="IPR022963">
    <property type="entry name" value="Galactokinase_bac"/>
</dbReference>
<feature type="binding site" evidence="11">
    <location>
        <begin position="127"/>
        <end position="133"/>
    </location>
    <ligand>
        <name>ATP</name>
        <dbReference type="ChEBI" id="CHEBI:30616"/>
    </ligand>
</feature>
<dbReference type="InterPro" id="IPR006206">
    <property type="entry name" value="Mevalonate/galactokinase"/>
</dbReference>
<name>A0A413FRN1_WEICO</name>
<dbReference type="SUPFAM" id="SSF54211">
    <property type="entry name" value="Ribosomal protein S5 domain 2-like"/>
    <property type="match status" value="1"/>
</dbReference>
<dbReference type="PROSITE" id="PS00106">
    <property type="entry name" value="GALACTOKINASE"/>
    <property type="match status" value="1"/>
</dbReference>
<feature type="domain" description="Galactokinase N-terminal" evidence="15">
    <location>
        <begin position="11"/>
        <end position="60"/>
    </location>
</feature>
<feature type="binding site" evidence="11">
    <location>
        <begin position="36"/>
        <end position="39"/>
    </location>
    <ligand>
        <name>substrate</name>
    </ligand>
</feature>
<dbReference type="InterPro" id="IPR019539">
    <property type="entry name" value="GalKase_N"/>
</dbReference>
<dbReference type="PIRSF" id="PIRSF000530">
    <property type="entry name" value="Galactokinase"/>
    <property type="match status" value="1"/>
</dbReference>
<dbReference type="InterPro" id="IPR019741">
    <property type="entry name" value="Galactokinase_CS"/>
</dbReference>
<keyword evidence="5 11" id="KW-0547">Nucleotide-binding</keyword>
<dbReference type="EC" id="2.7.1.6" evidence="11 12"/>
<keyword evidence="7 11" id="KW-0067">ATP-binding</keyword>
<accession>A0A413FRN1</accession>
<evidence type="ECO:0000313" key="16">
    <source>
        <dbReference type="EMBL" id="MBC6499656.1"/>
    </source>
</evidence>
<evidence type="ECO:0000256" key="4">
    <source>
        <dbReference type="ARBA" id="ARBA00022723"/>
    </source>
</evidence>
<dbReference type="NCBIfam" id="TIGR00131">
    <property type="entry name" value="gal_kin"/>
    <property type="match status" value="1"/>
</dbReference>
<proteinExistence type="inferred from homology"/>
<evidence type="ECO:0000256" key="3">
    <source>
        <dbReference type="ARBA" id="ARBA00022679"/>
    </source>
</evidence>
<dbReference type="NCBIfam" id="NF003705">
    <property type="entry name" value="PRK05322.1"/>
    <property type="match status" value="1"/>
</dbReference>
<dbReference type="GO" id="GO:0004335">
    <property type="term" value="F:galactokinase activity"/>
    <property type="evidence" value="ECO:0007669"/>
    <property type="project" value="UniProtKB-UniRule"/>
</dbReference>
<keyword evidence="9 11" id="KW-0299">Galactose metabolism</keyword>
<dbReference type="Proteomes" id="UP000650485">
    <property type="component" value="Unassembled WGS sequence"/>
</dbReference>
<keyword evidence="10 11" id="KW-0119">Carbohydrate metabolism</keyword>
<comment type="pathway">
    <text evidence="11">Carbohydrate metabolism; galactose metabolism.</text>
</comment>
<dbReference type="Pfam" id="PF00288">
    <property type="entry name" value="GHMP_kinases_N"/>
    <property type="match status" value="1"/>
</dbReference>
<evidence type="ECO:0000256" key="8">
    <source>
        <dbReference type="ARBA" id="ARBA00022842"/>
    </source>
</evidence>
<feature type="binding site" evidence="11">
    <location>
        <position position="165"/>
    </location>
    <ligand>
        <name>Mg(2+)</name>
        <dbReference type="ChEBI" id="CHEBI:18420"/>
    </ligand>
</feature>
<evidence type="ECO:0000313" key="17">
    <source>
        <dbReference type="Proteomes" id="UP000650485"/>
    </source>
</evidence>
<dbReference type="PANTHER" id="PTHR10457:SF7">
    <property type="entry name" value="GALACTOKINASE-RELATED"/>
    <property type="match status" value="1"/>
</dbReference>
<gene>
    <name evidence="11" type="primary">galK</name>
    <name evidence="16" type="ORF">H7R52_16130</name>
</gene>
<dbReference type="GO" id="GO:0006012">
    <property type="term" value="P:galactose metabolic process"/>
    <property type="evidence" value="ECO:0007669"/>
    <property type="project" value="UniProtKB-UniRule"/>
</dbReference>